<dbReference type="Pfam" id="PF13924">
    <property type="entry name" value="Lipocalin_5"/>
    <property type="match status" value="1"/>
</dbReference>
<gene>
    <name evidence="2" type="ORF">H4C15_15085</name>
</gene>
<evidence type="ECO:0000313" key="2">
    <source>
        <dbReference type="EMBL" id="MBA6148814.1"/>
    </source>
</evidence>
<dbReference type="RefSeq" id="WP_182336701.1">
    <property type="nucleotide sequence ID" value="NZ_JACGDA010000030.1"/>
</dbReference>
<evidence type="ECO:0000259" key="1">
    <source>
        <dbReference type="Pfam" id="PF13924"/>
    </source>
</evidence>
<protein>
    <submittedName>
        <fullName evidence="2">Lipocalin-like domain-containing protein</fullName>
    </submittedName>
</protein>
<feature type="domain" description="Lipocalin-like" evidence="1">
    <location>
        <begin position="8"/>
        <end position="146"/>
    </location>
</feature>
<accession>A0A7W2QZP2</accession>
<comment type="caution">
    <text evidence="2">The sequence shown here is derived from an EMBL/GenBank/DDBJ whole genome shotgun (WGS) entry which is preliminary data.</text>
</comment>
<proteinExistence type="predicted"/>
<evidence type="ECO:0000313" key="3">
    <source>
        <dbReference type="Proteomes" id="UP000577346"/>
    </source>
</evidence>
<reference evidence="2 3" key="1">
    <citation type="submission" date="2020-07" db="EMBL/GenBank/DDBJ databases">
        <title>Diversity of carbapenemase encoding genes among Pseudomonas putida group clinical isolates in a tertiary Brazilian hospital.</title>
        <authorList>
            <person name="Alberto-Lei F."/>
            <person name="Nodari C.S."/>
            <person name="Streling A.P."/>
            <person name="Paulino J.T."/>
            <person name="Bessa-Neto F.O."/>
            <person name="Cayo R."/>
            <person name="Gales A.C."/>
        </authorList>
    </citation>
    <scope>NUCLEOTIDE SEQUENCE [LARGE SCALE GENOMIC DNA]</scope>
    <source>
        <strain evidence="2 3">11213</strain>
    </source>
</reference>
<dbReference type="EMBL" id="JACGDA010000030">
    <property type="protein sequence ID" value="MBA6148814.1"/>
    <property type="molecule type" value="Genomic_DNA"/>
</dbReference>
<sequence>MSMREKLIGTWVLETYTEYPVDGSAPIHPFGEHPEGFIIYSADGYMSAQLSMPNRASFSSGDWFEGTDAEYRSLGLSYISYSGPFDVDEHSGELTHTIAVSMFPNWIGQVQPRTANLVGDILELGNTSQYRSSGRAVNARIRWRRANRKLPNDN</sequence>
<name>A0A7W2QZP2_9PSED</name>
<dbReference type="Proteomes" id="UP000577346">
    <property type="component" value="Unassembled WGS sequence"/>
</dbReference>
<organism evidence="2 3">
    <name type="scientific">Pseudomonas juntendi</name>
    <dbReference type="NCBI Taxonomy" id="2666183"/>
    <lineage>
        <taxon>Bacteria</taxon>
        <taxon>Pseudomonadati</taxon>
        <taxon>Pseudomonadota</taxon>
        <taxon>Gammaproteobacteria</taxon>
        <taxon>Pseudomonadales</taxon>
        <taxon>Pseudomonadaceae</taxon>
        <taxon>Pseudomonas</taxon>
    </lineage>
</organism>
<dbReference type="InterPro" id="IPR024311">
    <property type="entry name" value="Lipocalin-like"/>
</dbReference>
<dbReference type="AlphaFoldDB" id="A0A7W2QZP2"/>